<evidence type="ECO:0000256" key="1">
    <source>
        <dbReference type="ARBA" id="ARBA00022535"/>
    </source>
</evidence>
<gene>
    <name evidence="7 8" type="primary">LOC100200986</name>
</gene>
<evidence type="ECO:0000256" key="3">
    <source>
        <dbReference type="ARBA" id="ARBA00022801"/>
    </source>
</evidence>
<proteinExistence type="inferred from homology"/>
<keyword evidence="3 4" id="KW-0378">Hydrolase</keyword>
<dbReference type="PRINTS" id="PR00387">
    <property type="entry name" value="PDIESTERASE1"/>
</dbReference>
<dbReference type="EC" id="3.1.4.-" evidence="4"/>
<keyword evidence="2 4" id="KW-0479">Metal-binding</keyword>
<comment type="similarity">
    <text evidence="4">Belongs to the cyclic nucleotide phosphodiesterase family.</text>
</comment>
<dbReference type="Pfam" id="PF01590">
    <property type="entry name" value="GAF"/>
    <property type="match status" value="1"/>
</dbReference>
<dbReference type="Gene3D" id="1.10.1300.10">
    <property type="entry name" value="3'5'-cyclic nucleotide phosphodiesterase, catalytic domain"/>
    <property type="match status" value="1"/>
</dbReference>
<dbReference type="InterPro" id="IPR023088">
    <property type="entry name" value="PDEase"/>
</dbReference>
<evidence type="ECO:0000313" key="7">
    <source>
        <dbReference type="RefSeq" id="XP_065668979.1"/>
    </source>
</evidence>
<dbReference type="PROSITE" id="PS00126">
    <property type="entry name" value="PDEASE_I_1"/>
    <property type="match status" value="1"/>
</dbReference>
<dbReference type="CDD" id="cd00077">
    <property type="entry name" value="HDc"/>
    <property type="match status" value="1"/>
</dbReference>
<evidence type="ECO:0000256" key="2">
    <source>
        <dbReference type="ARBA" id="ARBA00022723"/>
    </source>
</evidence>
<dbReference type="RefSeq" id="XP_065668980.1">
    <property type="nucleotide sequence ID" value="XM_065812908.1"/>
</dbReference>
<keyword evidence="1" id="KW-0140">cGMP</keyword>
<sequence>MEKCNLIEIKENGNISNIKPDHGHTQKKHRSYRRRLKSVLEQLDGSRDLSELSCCENLENLSSKLLIVLENVYKESLIQVSINLMNPLSGDFINFKDSRQCGFGSLQKNVPNVLRQWCLTSQNNNNCTPGITSNNYSDRFKCIFPLVPEMDKKKGSRASFISCCNKRKHAPHQVITWPIYDESKYTTCALIFLLLKPRSSTLLPALEKISLAMAKAHIKIMGDISNQQKFLMLNDLGTLFTKDIAELSKRIINKLTNTLLAESGVVLLVNKSNDQLFAQSFGNKSFVDEEYRIEISKSSFNAWCDQPTSLSFSLIPESLIAEEFNKLKAFFKIDLYIKNILVVPGFSEEGKELIAFFCLFNKIGSTGGFTLLDEELVSMVVENCKHIISNALDWKNQTLIQRQNETLLDISKRLFSNLDDVSVLLHKIMEEARNLTKAERCSLFLVDHENSELVAKVFDGIEKEKAEVRIPINQGIAGHVACTGETINIKDAYSHPLFYRDVDAMTGFKTKHILCFPIRSDQDKVIGVAQLCNKINGNSFTKFDEERTTAFAIFVGLSLVQSLLYKKATDAQQRSKLANELMLYHMRVPHEEVEKYVAHSFPAKCDIHPRMDEFTFMPRIELSQHDSIQVVLAMFVDLDLIRKLKIRDSTLVRFILTVRRAYRDVAYHNWTHSWTVAHFSYLLLKSTKARDYLSDLEAFALLAASLCHDIDHRGTNNSFQVSSHSVLASLYSSAGSVLERHHFAQAMCIIQTESCNIFETFCQEDYSRALDLMQLMILATDLANHFKISSQIDKLISTGLNKKDKNHIDLMLSLFMTTADLSDQTKPWESTFSVSDLLYAEFFAQGDQEKSLGYTPIQMMDREKASIPELQFVFLSKIAMPIYQKLSSLFPETSSILSCINDNMNRWKEMESLENS</sequence>
<keyword evidence="6" id="KW-1185">Reference proteome</keyword>
<dbReference type="InterPro" id="IPR003018">
    <property type="entry name" value="GAF"/>
</dbReference>
<dbReference type="Gene3D" id="3.30.450.40">
    <property type="match status" value="2"/>
</dbReference>
<dbReference type="SMART" id="SM00471">
    <property type="entry name" value="HDc"/>
    <property type="match status" value="1"/>
</dbReference>
<name>A0ABM4D3Y5_HYDVU</name>
<evidence type="ECO:0000259" key="5">
    <source>
        <dbReference type="PROSITE" id="PS51845"/>
    </source>
</evidence>
<comment type="cofactor">
    <cofactor evidence="4">
        <name>a divalent metal cation</name>
        <dbReference type="ChEBI" id="CHEBI:60240"/>
    </cofactor>
    <text evidence="4">Binds 2 divalent metal cations per subunit. Site 1 may preferentially bind zinc ions, while site 2 has a preference for magnesium and/or manganese ions.</text>
</comment>
<dbReference type="InterPro" id="IPR003607">
    <property type="entry name" value="HD/PDEase_dom"/>
</dbReference>
<dbReference type="InterPro" id="IPR029016">
    <property type="entry name" value="GAF-like_dom_sf"/>
</dbReference>
<dbReference type="InterPro" id="IPR036971">
    <property type="entry name" value="PDEase_catalytic_dom_sf"/>
</dbReference>
<accession>A0ABM4D3Y5</accession>
<dbReference type="SUPFAM" id="SSF109604">
    <property type="entry name" value="HD-domain/PDEase-like"/>
    <property type="match status" value="1"/>
</dbReference>
<dbReference type="RefSeq" id="XP_065668979.1">
    <property type="nucleotide sequence ID" value="XM_065812907.1"/>
</dbReference>
<dbReference type="PANTHER" id="PTHR11347">
    <property type="entry name" value="CYCLIC NUCLEOTIDE PHOSPHODIESTERASE"/>
    <property type="match status" value="1"/>
</dbReference>
<feature type="domain" description="PDEase" evidence="5">
    <location>
        <begin position="589"/>
        <end position="914"/>
    </location>
</feature>
<dbReference type="InterPro" id="IPR023174">
    <property type="entry name" value="PDEase_CS"/>
</dbReference>
<dbReference type="SMART" id="SM00065">
    <property type="entry name" value="GAF"/>
    <property type="match status" value="2"/>
</dbReference>
<dbReference type="InterPro" id="IPR002073">
    <property type="entry name" value="PDEase_catalytic_dom"/>
</dbReference>
<protein>
    <recommendedName>
        <fullName evidence="4">Phosphodiesterase</fullName>
        <ecNumber evidence="4">3.1.4.-</ecNumber>
    </recommendedName>
</protein>
<organism evidence="6 8">
    <name type="scientific">Hydra vulgaris</name>
    <name type="common">Hydra</name>
    <name type="synonym">Hydra attenuata</name>
    <dbReference type="NCBI Taxonomy" id="6087"/>
    <lineage>
        <taxon>Eukaryota</taxon>
        <taxon>Metazoa</taxon>
        <taxon>Cnidaria</taxon>
        <taxon>Hydrozoa</taxon>
        <taxon>Hydroidolina</taxon>
        <taxon>Anthoathecata</taxon>
        <taxon>Aplanulata</taxon>
        <taxon>Hydridae</taxon>
        <taxon>Hydra</taxon>
    </lineage>
</organism>
<dbReference type="SUPFAM" id="SSF55781">
    <property type="entry name" value="GAF domain-like"/>
    <property type="match status" value="2"/>
</dbReference>
<dbReference type="Pfam" id="PF00233">
    <property type="entry name" value="PDEase_I"/>
    <property type="match status" value="1"/>
</dbReference>
<evidence type="ECO:0000313" key="8">
    <source>
        <dbReference type="RefSeq" id="XP_065668980.1"/>
    </source>
</evidence>
<dbReference type="GeneID" id="100200986"/>
<evidence type="ECO:0000313" key="6">
    <source>
        <dbReference type="Proteomes" id="UP001652625"/>
    </source>
</evidence>
<dbReference type="PROSITE" id="PS51845">
    <property type="entry name" value="PDEASE_I_2"/>
    <property type="match status" value="1"/>
</dbReference>
<reference evidence="7 8" key="1">
    <citation type="submission" date="2025-05" db="UniProtKB">
        <authorList>
            <consortium name="RefSeq"/>
        </authorList>
    </citation>
    <scope>IDENTIFICATION</scope>
</reference>
<dbReference type="Proteomes" id="UP001652625">
    <property type="component" value="Chromosome 12"/>
</dbReference>
<evidence type="ECO:0000256" key="4">
    <source>
        <dbReference type="RuleBase" id="RU363067"/>
    </source>
</evidence>